<evidence type="ECO:0000313" key="1">
    <source>
        <dbReference type="EMBL" id="MFD2235937.1"/>
    </source>
</evidence>
<sequence length="319" mass="32389">MAGLDQFKADSLDVIERSAAGVGGDLIKLTTINRVEANGRAVVGRGPLVRNCGEVVWKVSEKAKEPNPQASRFGFSASAVSAVTTTTAARNAGDTTIPLAQATPNVGAGPGGFIRYDDGSEVYEIAVRSHTAPTTSAVVLACDPLPVAILGGAIVTVISTVRAITMDEATIDGFAAGFRTTGSATAKPRDINLSDKLQISRWLNIGADIIAGDGGTVRASFDNGGLAASGVKYGVSLGDDAEGIRVAPRHGKNNRRIRYGVAASAGTANCLIDGGVYLSIDGTAVSPAAIFVPTGAVNVKVGANNLVASGITPQFPTPA</sequence>
<comment type="caution">
    <text evidence="1">The sequence shown here is derived from an EMBL/GenBank/DDBJ whole genome shotgun (WGS) entry which is preliminary data.</text>
</comment>
<accession>A0ABW5CIX8</accession>
<proteinExistence type="predicted"/>
<protein>
    <submittedName>
        <fullName evidence="1">Uncharacterized protein</fullName>
    </submittedName>
</protein>
<dbReference type="RefSeq" id="WP_209736117.1">
    <property type="nucleotide sequence ID" value="NZ_CP072611.1"/>
</dbReference>
<name>A0ABW5CIX8_9HYPH</name>
<reference evidence="2" key="1">
    <citation type="journal article" date="2019" name="Int. J. Syst. Evol. Microbiol.">
        <title>The Global Catalogue of Microorganisms (GCM) 10K type strain sequencing project: providing services to taxonomists for standard genome sequencing and annotation.</title>
        <authorList>
            <consortium name="The Broad Institute Genomics Platform"/>
            <consortium name="The Broad Institute Genome Sequencing Center for Infectious Disease"/>
            <person name="Wu L."/>
            <person name="Ma J."/>
        </authorList>
    </citation>
    <scope>NUCLEOTIDE SEQUENCE [LARGE SCALE GENOMIC DNA]</scope>
    <source>
        <strain evidence="2">ZS-35-S2</strain>
    </source>
</reference>
<organism evidence="1 2">
    <name type="scientific">Aureimonas populi</name>
    <dbReference type="NCBI Taxonomy" id="1701758"/>
    <lineage>
        <taxon>Bacteria</taxon>
        <taxon>Pseudomonadati</taxon>
        <taxon>Pseudomonadota</taxon>
        <taxon>Alphaproteobacteria</taxon>
        <taxon>Hyphomicrobiales</taxon>
        <taxon>Aurantimonadaceae</taxon>
        <taxon>Aureimonas</taxon>
    </lineage>
</organism>
<keyword evidence="2" id="KW-1185">Reference proteome</keyword>
<dbReference type="Proteomes" id="UP001597371">
    <property type="component" value="Unassembled WGS sequence"/>
</dbReference>
<dbReference type="EMBL" id="JBHUIJ010000002">
    <property type="protein sequence ID" value="MFD2235937.1"/>
    <property type="molecule type" value="Genomic_DNA"/>
</dbReference>
<gene>
    <name evidence="1" type="ORF">ACFSKQ_00475</name>
</gene>
<evidence type="ECO:0000313" key="2">
    <source>
        <dbReference type="Proteomes" id="UP001597371"/>
    </source>
</evidence>